<keyword evidence="5 8" id="KW-0249">Electron transport</keyword>
<dbReference type="GO" id="GO:0005886">
    <property type="term" value="C:plasma membrane"/>
    <property type="evidence" value="ECO:0007669"/>
    <property type="project" value="UniProtKB-SubCell"/>
</dbReference>
<dbReference type="PROSITE" id="PS51379">
    <property type="entry name" value="4FE4S_FER_2"/>
    <property type="match status" value="1"/>
</dbReference>
<accession>A0A9D1JVA1</accession>
<feature type="binding site" evidence="8">
    <location>
        <position position="403"/>
    </location>
    <ligand>
        <name>[4Fe-4S] cluster</name>
        <dbReference type="ChEBI" id="CHEBI:49883"/>
        <label>2</label>
    </ligand>
</feature>
<feature type="binding site" evidence="8">
    <location>
        <position position="413"/>
    </location>
    <ligand>
        <name>[4Fe-4S] cluster</name>
        <dbReference type="ChEBI" id="CHEBI:49883"/>
        <label>1</label>
    </ligand>
</feature>
<dbReference type="SUPFAM" id="SSF46548">
    <property type="entry name" value="alpha-helical ferredoxin"/>
    <property type="match status" value="1"/>
</dbReference>
<dbReference type="NCBIfam" id="NF003454">
    <property type="entry name" value="PRK05035.1"/>
    <property type="match status" value="1"/>
</dbReference>
<dbReference type="InterPro" id="IPR010208">
    <property type="entry name" value="Ion_transpt_RnfC/RsxC"/>
</dbReference>
<sequence>MPYKYYGGVHPDYAKTAAKTPVKPIAPPKQVVLPMVQHIGAPDQPTVKVGDTVTVGQVIGVNDAPVSAPIHATVSGKVVAVEPRRHMLGDMVVSVVIENDFQDTPCEDMKPLSEAELKDPDAIIKRIREAGVVGMGGAMFPTAFKIQGARGKIDSLVINGAECEPYLCGDHRTMLEHPEELLKGIELVRIAHGLDKCYYGIEKNKQDAIDLLMSFDPAKYGVEIVPEEVKYPQGAEKLQVKANTNREVKPGGLPSGVGANVVSTYTCYTIYRACYEGVPSIERVVTVAGDCVSEAQNLLVRFGTPLEHIFAEAGADMDKVERICMGGPMMGICVADPAAGSIKGASGLLLFSSDMNRESETPTCIRCGNCIAHCPMKLEPMYMYMYVQKGDIRKMEEYHVMDCFECGSCSWGCPGRLPLTHTFKLGKAMINAHRAEEKAKAEAAKINAAVAAEKAKMAAEGKEAGA</sequence>
<dbReference type="NCBIfam" id="TIGR01945">
    <property type="entry name" value="rnfC"/>
    <property type="match status" value="1"/>
</dbReference>
<evidence type="ECO:0000259" key="9">
    <source>
        <dbReference type="PROSITE" id="PS51379"/>
    </source>
</evidence>
<evidence type="ECO:0000256" key="7">
    <source>
        <dbReference type="ARBA" id="ARBA00023014"/>
    </source>
</evidence>
<evidence type="ECO:0000256" key="5">
    <source>
        <dbReference type="ARBA" id="ARBA00022982"/>
    </source>
</evidence>
<comment type="function">
    <text evidence="8">Part of a membrane-bound complex that couples electron transfer with translocation of ions across the membrane.</text>
</comment>
<comment type="caution">
    <text evidence="10">The sequence shown here is derived from an EMBL/GenBank/DDBJ whole genome shotgun (WGS) entry which is preliminary data.</text>
</comment>
<evidence type="ECO:0000256" key="4">
    <source>
        <dbReference type="ARBA" id="ARBA00022737"/>
    </source>
</evidence>
<evidence type="ECO:0000256" key="1">
    <source>
        <dbReference type="ARBA" id="ARBA00022448"/>
    </source>
</evidence>
<feature type="binding site" evidence="8">
    <location>
        <position position="367"/>
    </location>
    <ligand>
        <name>[4Fe-4S] cluster</name>
        <dbReference type="ChEBI" id="CHEBI:49883"/>
        <label>1</label>
    </ligand>
</feature>
<name>A0A9D1JVA1_9FIRM</name>
<keyword evidence="2 8" id="KW-0004">4Fe-4S</keyword>
<organism evidence="10 11">
    <name type="scientific">Candidatus Scatomorpha merdipullorum</name>
    <dbReference type="NCBI Taxonomy" id="2840927"/>
    <lineage>
        <taxon>Bacteria</taxon>
        <taxon>Bacillati</taxon>
        <taxon>Bacillota</taxon>
        <taxon>Clostridia</taxon>
        <taxon>Eubacteriales</taxon>
        <taxon>Candidatus Scatomorpha</taxon>
    </lineage>
</organism>
<feature type="binding site" evidence="8">
    <location>
        <position position="370"/>
    </location>
    <ligand>
        <name>[4Fe-4S] cluster</name>
        <dbReference type="ChEBI" id="CHEBI:49883"/>
        <label>1</label>
    </ligand>
</feature>
<feature type="binding site" evidence="8">
    <location>
        <position position="406"/>
    </location>
    <ligand>
        <name>[4Fe-4S] cluster</name>
        <dbReference type="ChEBI" id="CHEBI:49883"/>
        <label>2</label>
    </ligand>
</feature>
<dbReference type="GO" id="GO:0046872">
    <property type="term" value="F:metal ion binding"/>
    <property type="evidence" value="ECO:0007669"/>
    <property type="project" value="UniProtKB-KW"/>
</dbReference>
<dbReference type="InterPro" id="IPR017896">
    <property type="entry name" value="4Fe4S_Fe-S-bd"/>
</dbReference>
<evidence type="ECO:0000256" key="8">
    <source>
        <dbReference type="HAMAP-Rule" id="MF_00461"/>
    </source>
</evidence>
<dbReference type="HAMAP" id="MF_00461">
    <property type="entry name" value="RsxC_RnfC"/>
    <property type="match status" value="1"/>
</dbReference>
<feature type="binding site" evidence="8">
    <location>
        <position position="374"/>
    </location>
    <ligand>
        <name>[4Fe-4S] cluster</name>
        <dbReference type="ChEBI" id="CHEBI:49883"/>
        <label>2</label>
    </ligand>
</feature>
<evidence type="ECO:0000313" key="11">
    <source>
        <dbReference type="Proteomes" id="UP000824001"/>
    </source>
</evidence>
<comment type="similarity">
    <text evidence="8">Belongs to the 4Fe4S bacterial-type ferredoxin family. RnfC subfamily.</text>
</comment>
<keyword evidence="8" id="KW-1278">Translocase</keyword>
<keyword evidence="8" id="KW-0472">Membrane</keyword>
<feature type="domain" description="4Fe-4S ferredoxin-type" evidence="9">
    <location>
        <begin position="355"/>
        <end position="384"/>
    </location>
</feature>
<comment type="subunit">
    <text evidence="8">The complex is composed of six subunits: RnfA, RnfB, RnfC, RnfD, RnfE and RnfG.</text>
</comment>
<dbReference type="GO" id="GO:0022900">
    <property type="term" value="P:electron transport chain"/>
    <property type="evidence" value="ECO:0007669"/>
    <property type="project" value="UniProtKB-UniRule"/>
</dbReference>
<comment type="subcellular location">
    <subcellularLocation>
        <location evidence="8">Cell membrane</location>
        <topology evidence="8">Peripheral membrane protein</topology>
    </subcellularLocation>
</comment>
<dbReference type="SUPFAM" id="SSF142019">
    <property type="entry name" value="Nqo1 FMN-binding domain-like"/>
    <property type="match status" value="1"/>
</dbReference>
<dbReference type="GO" id="GO:0009055">
    <property type="term" value="F:electron transfer activity"/>
    <property type="evidence" value="ECO:0007669"/>
    <property type="project" value="InterPro"/>
</dbReference>
<feature type="binding site" evidence="8">
    <location>
        <position position="364"/>
    </location>
    <ligand>
        <name>[4Fe-4S] cluster</name>
        <dbReference type="ChEBI" id="CHEBI:49883"/>
        <label>1</label>
    </ligand>
</feature>
<proteinExistence type="inferred from homology"/>
<keyword evidence="3 8" id="KW-0479">Metal-binding</keyword>
<evidence type="ECO:0000313" key="10">
    <source>
        <dbReference type="EMBL" id="HIS67086.1"/>
    </source>
</evidence>
<dbReference type="PROSITE" id="PS00198">
    <property type="entry name" value="4FE4S_FER_1"/>
    <property type="match status" value="1"/>
</dbReference>
<dbReference type="Gene3D" id="3.40.50.11540">
    <property type="entry name" value="NADH-ubiquinone oxidoreductase 51kDa subunit"/>
    <property type="match status" value="1"/>
</dbReference>
<dbReference type="GO" id="GO:0051539">
    <property type="term" value="F:4 iron, 4 sulfur cluster binding"/>
    <property type="evidence" value="ECO:0007669"/>
    <property type="project" value="UniProtKB-KW"/>
</dbReference>
<keyword evidence="1 8" id="KW-0813">Transport</keyword>
<dbReference type="PANTHER" id="PTHR43034:SF2">
    <property type="entry name" value="ION-TRANSLOCATING OXIDOREDUCTASE COMPLEX SUBUNIT C"/>
    <property type="match status" value="1"/>
</dbReference>
<keyword evidence="8" id="KW-1003">Cell membrane</keyword>
<dbReference type="AlphaFoldDB" id="A0A9D1JVA1"/>
<dbReference type="Proteomes" id="UP000824001">
    <property type="component" value="Unassembled WGS sequence"/>
</dbReference>
<evidence type="ECO:0000256" key="6">
    <source>
        <dbReference type="ARBA" id="ARBA00023004"/>
    </source>
</evidence>
<dbReference type="Pfam" id="PF13237">
    <property type="entry name" value="Fer4_10"/>
    <property type="match status" value="1"/>
</dbReference>
<keyword evidence="7 8" id="KW-0411">Iron-sulfur</keyword>
<reference evidence="10" key="1">
    <citation type="submission" date="2020-10" db="EMBL/GenBank/DDBJ databases">
        <authorList>
            <person name="Gilroy R."/>
        </authorList>
    </citation>
    <scope>NUCLEOTIDE SEQUENCE</scope>
    <source>
        <strain evidence="10">ChiHjej10B9-9673</strain>
    </source>
</reference>
<dbReference type="InterPro" id="IPR026902">
    <property type="entry name" value="RnfC_N"/>
</dbReference>
<keyword evidence="4 8" id="KW-0677">Repeat</keyword>
<gene>
    <name evidence="10" type="primary">rsxC</name>
    <name evidence="8" type="synonym">rnfC</name>
    <name evidence="10" type="ORF">IAC18_05925</name>
</gene>
<dbReference type="InterPro" id="IPR011538">
    <property type="entry name" value="Nuo51_FMN-bd"/>
</dbReference>
<feature type="binding site" evidence="8">
    <location>
        <position position="409"/>
    </location>
    <ligand>
        <name>[4Fe-4S] cluster</name>
        <dbReference type="ChEBI" id="CHEBI:49883"/>
        <label>2</label>
    </ligand>
</feature>
<dbReference type="InterPro" id="IPR017900">
    <property type="entry name" value="4Fe4S_Fe_S_CS"/>
</dbReference>
<dbReference type="EC" id="7.-.-.-" evidence="8"/>
<dbReference type="EMBL" id="DVJK01000162">
    <property type="protein sequence ID" value="HIS67086.1"/>
    <property type="molecule type" value="Genomic_DNA"/>
</dbReference>
<keyword evidence="6 8" id="KW-0408">Iron</keyword>
<dbReference type="Pfam" id="PF13375">
    <property type="entry name" value="RnfC_N"/>
    <property type="match status" value="1"/>
</dbReference>
<comment type="cofactor">
    <cofactor evidence="8">
        <name>[4Fe-4S] cluster</name>
        <dbReference type="ChEBI" id="CHEBI:49883"/>
    </cofactor>
    <text evidence="8">Binds 2 [4Fe-4S] clusters per subunit.</text>
</comment>
<reference evidence="10" key="2">
    <citation type="journal article" date="2021" name="PeerJ">
        <title>Extensive microbial diversity within the chicken gut microbiome revealed by metagenomics and culture.</title>
        <authorList>
            <person name="Gilroy R."/>
            <person name="Ravi A."/>
            <person name="Getino M."/>
            <person name="Pursley I."/>
            <person name="Horton D.L."/>
            <person name="Alikhan N.F."/>
            <person name="Baker D."/>
            <person name="Gharbi K."/>
            <person name="Hall N."/>
            <person name="Watson M."/>
            <person name="Adriaenssens E.M."/>
            <person name="Foster-Nyarko E."/>
            <person name="Jarju S."/>
            <person name="Secka A."/>
            <person name="Antonio M."/>
            <person name="Oren A."/>
            <person name="Chaudhuri R.R."/>
            <person name="La Ragione R."/>
            <person name="Hildebrand F."/>
            <person name="Pallen M.J."/>
        </authorList>
    </citation>
    <scope>NUCLEOTIDE SEQUENCE</scope>
    <source>
        <strain evidence="10">ChiHjej10B9-9673</strain>
    </source>
</reference>
<protein>
    <recommendedName>
        <fullName evidence="8">Ion-translocating oxidoreductase complex subunit C</fullName>
        <ecNumber evidence="8">7.-.-.-</ecNumber>
    </recommendedName>
    <alternativeName>
        <fullName evidence="8">Rnf electron transport complex subunit C</fullName>
    </alternativeName>
</protein>
<evidence type="ECO:0000256" key="3">
    <source>
        <dbReference type="ARBA" id="ARBA00022723"/>
    </source>
</evidence>
<dbReference type="InterPro" id="IPR037225">
    <property type="entry name" value="Nuo51_FMN-bd_sf"/>
</dbReference>
<dbReference type="Gene3D" id="3.30.70.20">
    <property type="match status" value="1"/>
</dbReference>
<evidence type="ECO:0000256" key="2">
    <source>
        <dbReference type="ARBA" id="ARBA00022485"/>
    </source>
</evidence>
<dbReference type="Pfam" id="PF01512">
    <property type="entry name" value="Complex1_51K"/>
    <property type="match status" value="1"/>
</dbReference>
<dbReference type="PANTHER" id="PTHR43034">
    <property type="entry name" value="ION-TRANSLOCATING OXIDOREDUCTASE COMPLEX SUBUNIT C"/>
    <property type="match status" value="1"/>
</dbReference>